<dbReference type="STRING" id="444157.Tneu_1216"/>
<protein>
    <submittedName>
        <fullName evidence="1">Uncharacterized protein</fullName>
    </submittedName>
</protein>
<dbReference type="GeneID" id="6165090"/>
<dbReference type="RefSeq" id="WP_012350562.1">
    <property type="nucleotide sequence ID" value="NC_010525.1"/>
</dbReference>
<dbReference type="EMBL" id="CP001014">
    <property type="protein sequence ID" value="ACB40143.1"/>
    <property type="molecule type" value="Genomic_DNA"/>
</dbReference>
<proteinExistence type="predicted"/>
<dbReference type="Proteomes" id="UP000001694">
    <property type="component" value="Chromosome"/>
</dbReference>
<dbReference type="KEGG" id="tne:Tneu_1216"/>
<gene>
    <name evidence="1" type="ordered locus">Tneu_1216</name>
</gene>
<evidence type="ECO:0000313" key="2">
    <source>
        <dbReference type="Proteomes" id="UP000001694"/>
    </source>
</evidence>
<dbReference type="HOGENOM" id="CLU_1782559_0_0_2"/>
<evidence type="ECO:0000313" key="1">
    <source>
        <dbReference type="EMBL" id="ACB40143.1"/>
    </source>
</evidence>
<dbReference type="eggNOG" id="arCOG05614">
    <property type="taxonomic scope" value="Archaea"/>
</dbReference>
<dbReference type="OrthoDB" id="28053at2157"/>
<sequence>MEDLVAASAFIVALSALTVYTALVLKPFMPAAVVEAPIAPARDAPVRHIYVYNSSSGLYAVEYEGAGVEEFRRSLGVPGDLVAVFEVYPGGYRCSLYGSRAVRLGADPYTGLWCPPPFRPHVDPDCVPVAIAARGRWLVAQYRCP</sequence>
<reference evidence="1" key="1">
    <citation type="submission" date="2008-03" db="EMBL/GenBank/DDBJ databases">
        <title>Complete sequence of Thermoproteus neutrophilus V24Sta.</title>
        <authorList>
            <consortium name="US DOE Joint Genome Institute"/>
            <person name="Copeland A."/>
            <person name="Lucas S."/>
            <person name="Lapidus A."/>
            <person name="Glavina del Rio T."/>
            <person name="Dalin E."/>
            <person name="Tice H."/>
            <person name="Bruce D."/>
            <person name="Goodwin L."/>
            <person name="Pitluck S."/>
            <person name="Sims D."/>
            <person name="Brettin T."/>
            <person name="Detter J.C."/>
            <person name="Han C."/>
            <person name="Kuske C.R."/>
            <person name="Schmutz J."/>
            <person name="Larimer F."/>
            <person name="Land M."/>
            <person name="Hauser L."/>
            <person name="Kyrpides N."/>
            <person name="Mikhailova N."/>
            <person name="Biddle J.F."/>
            <person name="Zhang Z."/>
            <person name="Fitz-Gibbon S.T."/>
            <person name="Lowe T.M."/>
            <person name="Saltikov C."/>
            <person name="House C.H."/>
            <person name="Richardson P."/>
        </authorList>
    </citation>
    <scope>NUCLEOTIDE SEQUENCE [LARGE SCALE GENOMIC DNA]</scope>
    <source>
        <strain evidence="1">V24Sta</strain>
    </source>
</reference>
<accession>B1Y8R4</accession>
<organism evidence="1 2">
    <name type="scientific">Pyrobaculum neutrophilum (strain DSM 2338 / JCM 9278 / NBRC 100436 / V24Sta)</name>
    <name type="common">Thermoproteus neutrophilus</name>
    <dbReference type="NCBI Taxonomy" id="444157"/>
    <lineage>
        <taxon>Archaea</taxon>
        <taxon>Thermoproteota</taxon>
        <taxon>Thermoprotei</taxon>
        <taxon>Thermoproteales</taxon>
        <taxon>Thermoproteaceae</taxon>
        <taxon>Pyrobaculum</taxon>
    </lineage>
</organism>
<name>B1Y8R4_PYRNV</name>
<dbReference type="AlphaFoldDB" id="B1Y8R4"/>
<keyword evidence="2" id="KW-1185">Reference proteome</keyword>